<sequence>NLSRILNRFFLNRLSTLTRFIQVPYSYIELDKSL</sequence>
<comment type="caution">
    <text evidence="1">The sequence shown here is derived from an EMBL/GenBank/DDBJ whole genome shotgun (WGS) entry which is preliminary data.</text>
</comment>
<name>A0A931GAW0_9BACT</name>
<proteinExistence type="predicted"/>
<protein>
    <submittedName>
        <fullName evidence="1">DUF2279 domain-containing protein</fullName>
    </submittedName>
</protein>
<reference evidence="1" key="1">
    <citation type="submission" date="2020-07" db="EMBL/GenBank/DDBJ databases">
        <title>Severe corrosion of carbon steel in oil field produced water can be linked to methanogenic archaea containing a special type of NiFe hydrogenase.</title>
        <authorList>
            <person name="Lahme S."/>
            <person name="Mand J."/>
            <person name="Longwell J."/>
            <person name="Smith R."/>
            <person name="Enning D."/>
        </authorList>
    </citation>
    <scope>NUCLEOTIDE SEQUENCE</scope>
    <source>
        <strain evidence="1">MIC098Bin6</strain>
    </source>
</reference>
<accession>A0A931GAW0</accession>
<evidence type="ECO:0000313" key="1">
    <source>
        <dbReference type="EMBL" id="MBG0778894.1"/>
    </source>
</evidence>
<organism evidence="1 2">
    <name type="scientific">Desulfotignum balticum</name>
    <dbReference type="NCBI Taxonomy" id="115781"/>
    <lineage>
        <taxon>Bacteria</taxon>
        <taxon>Pseudomonadati</taxon>
        <taxon>Thermodesulfobacteriota</taxon>
        <taxon>Desulfobacteria</taxon>
        <taxon>Desulfobacterales</taxon>
        <taxon>Desulfobacteraceae</taxon>
        <taxon>Desulfotignum</taxon>
    </lineage>
</organism>
<gene>
    <name evidence="1" type="ORF">H0S81_03080</name>
</gene>
<dbReference type="EMBL" id="JACCQK010000138">
    <property type="protein sequence ID" value="MBG0778894.1"/>
    <property type="molecule type" value="Genomic_DNA"/>
</dbReference>
<dbReference type="Proteomes" id="UP000706172">
    <property type="component" value="Unassembled WGS sequence"/>
</dbReference>
<dbReference type="AlphaFoldDB" id="A0A931GAW0"/>
<evidence type="ECO:0000313" key="2">
    <source>
        <dbReference type="Proteomes" id="UP000706172"/>
    </source>
</evidence>
<feature type="non-terminal residue" evidence="1">
    <location>
        <position position="1"/>
    </location>
</feature>